<dbReference type="AlphaFoldDB" id="A0A0F9VHK1"/>
<sequence length="57" mass="6649">MLNKSNKAIAILGFDIFRFGDDKLFVKRNTGESQGEGTEVDEKKFSEHINKYYEENF</sequence>
<comment type="caution">
    <text evidence="1">The sequence shown here is derived from an EMBL/GenBank/DDBJ whole genome shotgun (WGS) entry which is preliminary data.</text>
</comment>
<proteinExistence type="predicted"/>
<name>A0A0F9VHK1_9ZZZZ</name>
<reference evidence="1" key="1">
    <citation type="journal article" date="2015" name="Nature">
        <title>Complex archaea that bridge the gap between prokaryotes and eukaryotes.</title>
        <authorList>
            <person name="Spang A."/>
            <person name="Saw J.H."/>
            <person name="Jorgensen S.L."/>
            <person name="Zaremba-Niedzwiedzka K."/>
            <person name="Martijn J."/>
            <person name="Lind A.E."/>
            <person name="van Eijk R."/>
            <person name="Schleper C."/>
            <person name="Guy L."/>
            <person name="Ettema T.J."/>
        </authorList>
    </citation>
    <scope>NUCLEOTIDE SEQUENCE</scope>
</reference>
<organism evidence="1">
    <name type="scientific">marine sediment metagenome</name>
    <dbReference type="NCBI Taxonomy" id="412755"/>
    <lineage>
        <taxon>unclassified sequences</taxon>
        <taxon>metagenomes</taxon>
        <taxon>ecological metagenomes</taxon>
    </lineage>
</organism>
<gene>
    <name evidence="1" type="ORF">LCGC14_0405550</name>
</gene>
<evidence type="ECO:0000313" key="1">
    <source>
        <dbReference type="EMBL" id="KKN73001.1"/>
    </source>
</evidence>
<dbReference type="EMBL" id="LAZR01000352">
    <property type="protein sequence ID" value="KKN73001.1"/>
    <property type="molecule type" value="Genomic_DNA"/>
</dbReference>
<protein>
    <submittedName>
        <fullName evidence="1">Uncharacterized protein</fullName>
    </submittedName>
</protein>
<accession>A0A0F9VHK1</accession>